<reference evidence="1" key="2">
    <citation type="submission" date="2025-08" db="UniProtKB">
        <authorList>
            <consortium name="Ensembl"/>
        </authorList>
    </citation>
    <scope>IDENTIFICATION</scope>
</reference>
<reference evidence="1" key="3">
    <citation type="submission" date="2025-09" db="UniProtKB">
        <authorList>
            <consortium name="Ensembl"/>
        </authorList>
    </citation>
    <scope>IDENTIFICATION</scope>
</reference>
<dbReference type="GeneTree" id="ENSGT01150000287023"/>
<evidence type="ECO:0000313" key="2">
    <source>
        <dbReference type="Proteomes" id="UP000694520"/>
    </source>
</evidence>
<dbReference type="Ensembl" id="ENSBGRT00000001701.1">
    <property type="protein sequence ID" value="ENSBGRP00000001489.1"/>
    <property type="gene ID" value="ENSBGRG00000000929.1"/>
</dbReference>
<proteinExistence type="predicted"/>
<reference evidence="1" key="1">
    <citation type="submission" date="2019-05" db="EMBL/GenBank/DDBJ databases">
        <authorList>
            <person name="Zhang S."/>
            <person name="Liu J."/>
        </authorList>
    </citation>
    <scope>NUCLEOTIDE SEQUENCE [LARGE SCALE GENOMIC DNA]</scope>
</reference>
<dbReference type="Proteomes" id="UP000694520">
    <property type="component" value="Chromosome 5"/>
</dbReference>
<sequence>MPKFPQKVVRRRISTAKFPLKQSTKESNENKEYLRYQNTFLKLKGMFKPLPLRQIQKTPASSPPVRLPLPIENKDAWFASQLVCPVVLRWALCGNGRNKCHCSTCRIPEVTDLEYDHLIFDQLSSVDQIIIVYVFSAKKKDRTMREMAKLYTKLNRHRSMPCVQVSIVCIKAACIIMFTWKLYLHIFPQPHKGSFSSVQLLSRVQLFATPWAAARQASLSITNSRSLPKLLSIESVMPSNHLILCHPLLLPPSIFPRIRVFSNGSVLHIMWPKDWSFSFNISPSNEHPRLISFRMDWLDLLAVQGTLKSLLQYHSSKASILRCSAFFIVQLSNPHMTTGKTIALTRWTFVDKVTSLLFNMLSRLVIVFLPKSKRLNFMAAVTNCSDFGAQRNKVSHCFHCFPIYLP</sequence>
<accession>A0A8B9W2B3</accession>
<evidence type="ECO:0000313" key="1">
    <source>
        <dbReference type="Ensembl" id="ENSBGRP00000001489.1"/>
    </source>
</evidence>
<keyword evidence="2" id="KW-1185">Reference proteome</keyword>
<organism evidence="1 2">
    <name type="scientific">Bos mutus grunniens</name>
    <name type="common">Wild yak</name>
    <name type="synonym">Bos grunniens</name>
    <dbReference type="NCBI Taxonomy" id="30521"/>
    <lineage>
        <taxon>Eukaryota</taxon>
        <taxon>Metazoa</taxon>
        <taxon>Chordata</taxon>
        <taxon>Craniata</taxon>
        <taxon>Vertebrata</taxon>
        <taxon>Euteleostomi</taxon>
        <taxon>Mammalia</taxon>
        <taxon>Eutheria</taxon>
        <taxon>Laurasiatheria</taxon>
        <taxon>Artiodactyla</taxon>
        <taxon>Ruminantia</taxon>
        <taxon>Pecora</taxon>
        <taxon>Bovidae</taxon>
        <taxon>Bovinae</taxon>
        <taxon>Bos</taxon>
    </lineage>
</organism>
<name>A0A8B9W2B3_BOSMU</name>
<dbReference type="AlphaFoldDB" id="A0A8B9W2B3"/>
<protein>
    <submittedName>
        <fullName evidence="1">Uncharacterized protein</fullName>
    </submittedName>
</protein>